<dbReference type="SUPFAM" id="SSF51735">
    <property type="entry name" value="NAD(P)-binding Rossmann-fold domains"/>
    <property type="match status" value="1"/>
</dbReference>
<dbReference type="GO" id="GO:0005829">
    <property type="term" value="C:cytosol"/>
    <property type="evidence" value="ECO:0007669"/>
    <property type="project" value="TreeGrafter"/>
</dbReference>
<feature type="domain" description="RmlD-like substrate binding" evidence="7">
    <location>
        <begin position="1"/>
        <end position="306"/>
    </location>
</feature>
<dbReference type="AlphaFoldDB" id="A0A3R8LMD6"/>
<dbReference type="PANTHER" id="PTHR10491:SF4">
    <property type="entry name" value="METHIONINE ADENOSYLTRANSFERASE 2 SUBUNIT BETA"/>
    <property type="match status" value="1"/>
</dbReference>
<comment type="similarity">
    <text evidence="2 6">Belongs to the dTDP-4-dehydrorhamnose reductase family.</text>
</comment>
<dbReference type="EMBL" id="RRUE01000002">
    <property type="protein sequence ID" value="RRN44333.1"/>
    <property type="molecule type" value="Genomic_DNA"/>
</dbReference>
<evidence type="ECO:0000256" key="6">
    <source>
        <dbReference type="RuleBase" id="RU364082"/>
    </source>
</evidence>
<dbReference type="EC" id="1.1.1.133" evidence="3 6"/>
<dbReference type="UniPathway" id="UPA00124"/>
<comment type="cofactor">
    <cofactor evidence="6">
        <name>Mg(2+)</name>
        <dbReference type="ChEBI" id="CHEBI:18420"/>
    </cofactor>
    <text evidence="6">Binds 1 Mg(2+) ion per monomer.</text>
</comment>
<proteinExistence type="inferred from homology"/>
<dbReference type="InterPro" id="IPR036291">
    <property type="entry name" value="NAD(P)-bd_dom_sf"/>
</dbReference>
<evidence type="ECO:0000313" key="8">
    <source>
        <dbReference type="EMBL" id="RRN44333.1"/>
    </source>
</evidence>
<dbReference type="CDD" id="cd05254">
    <property type="entry name" value="dTDP_HR_like_SDR_e"/>
    <property type="match status" value="1"/>
</dbReference>
<dbReference type="GO" id="GO:0019305">
    <property type="term" value="P:dTDP-rhamnose biosynthetic process"/>
    <property type="evidence" value="ECO:0007669"/>
    <property type="project" value="UniProtKB-UniPathway"/>
</dbReference>
<sequence length="308" mass="33769">MKFVVTGTTGQVGWELIRALQPLGEVVPVSVDELDLTDAEATRALLDRVRPHVVINPAAHTAVDKAETEQRELAKVLNADVPATLAQWCKSNGALLVHYSTDYVFNGEGTRPWKEDDTPAPLNVYGETKLAGEQAIQQSGCAHIIFRTCWVYSLHGGNFLKTMVKLAAERDHLKVVADQIGVPTPASFIADVTAEVIRRRSCDPKLAGWSGILNLAPSGETSWYGYTQAGLKLLHEATLAAGSNTAARPRPEWQVHRLPTIEPVPASEFPMPSKRPSNSRLDLSRIEQVWGLNMPAWDVLLQTVLRDA</sequence>
<evidence type="ECO:0000313" key="9">
    <source>
        <dbReference type="Proteomes" id="UP000270261"/>
    </source>
</evidence>
<dbReference type="Gene3D" id="3.40.50.720">
    <property type="entry name" value="NAD(P)-binding Rossmann-like Domain"/>
    <property type="match status" value="1"/>
</dbReference>
<dbReference type="PANTHER" id="PTHR10491">
    <property type="entry name" value="DTDP-4-DEHYDRORHAMNOSE REDUCTASE"/>
    <property type="match status" value="1"/>
</dbReference>
<comment type="caution">
    <text evidence="8">The sequence shown here is derived from an EMBL/GenBank/DDBJ whole genome shotgun (WGS) entry which is preliminary data.</text>
</comment>
<comment type="catalytic activity">
    <reaction evidence="5 6">
        <text>dTDP-beta-L-rhamnose + NADP(+) = dTDP-4-dehydro-beta-L-rhamnose + NADPH + H(+)</text>
        <dbReference type="Rhea" id="RHEA:21796"/>
        <dbReference type="ChEBI" id="CHEBI:15378"/>
        <dbReference type="ChEBI" id="CHEBI:57510"/>
        <dbReference type="ChEBI" id="CHEBI:57783"/>
        <dbReference type="ChEBI" id="CHEBI:58349"/>
        <dbReference type="ChEBI" id="CHEBI:62830"/>
        <dbReference type="EC" id="1.1.1.133"/>
    </reaction>
</comment>
<organism evidence="8 9">
    <name type="scientific">Lautropia dentalis</name>
    <dbReference type="NCBI Taxonomy" id="2490857"/>
    <lineage>
        <taxon>Bacteria</taxon>
        <taxon>Pseudomonadati</taxon>
        <taxon>Pseudomonadota</taxon>
        <taxon>Betaproteobacteria</taxon>
        <taxon>Burkholderiales</taxon>
        <taxon>Burkholderiaceae</taxon>
        <taxon>Lautropia</taxon>
    </lineage>
</organism>
<protein>
    <recommendedName>
        <fullName evidence="4 6">dTDP-4-dehydrorhamnose reductase</fullName>
        <ecNumber evidence="3 6">1.1.1.133</ecNumber>
    </recommendedName>
</protein>
<name>A0A3R8LMD6_9BURK</name>
<dbReference type="OrthoDB" id="9803892at2"/>
<dbReference type="NCBIfam" id="TIGR01214">
    <property type="entry name" value="rmlD"/>
    <property type="match status" value="1"/>
</dbReference>
<keyword evidence="9" id="KW-1185">Reference proteome</keyword>
<dbReference type="InterPro" id="IPR005913">
    <property type="entry name" value="dTDP_dehydrorham_reduct"/>
</dbReference>
<evidence type="ECO:0000256" key="1">
    <source>
        <dbReference type="ARBA" id="ARBA00004781"/>
    </source>
</evidence>
<keyword evidence="6" id="KW-0521">NADP</keyword>
<evidence type="ECO:0000256" key="5">
    <source>
        <dbReference type="ARBA" id="ARBA00048200"/>
    </source>
</evidence>
<reference evidence="8 9" key="1">
    <citation type="submission" date="2018-11" db="EMBL/GenBank/DDBJ databases">
        <title>Genome sequencing of Lautropia sp. KCOM 2505 (= ChDC F240).</title>
        <authorList>
            <person name="Kook J.-K."/>
            <person name="Park S.-N."/>
            <person name="Lim Y.K."/>
        </authorList>
    </citation>
    <scope>NUCLEOTIDE SEQUENCE [LARGE SCALE GENOMIC DNA]</scope>
    <source>
        <strain evidence="8 9">KCOM 2505</strain>
    </source>
</reference>
<dbReference type="RefSeq" id="WP_125096528.1">
    <property type="nucleotide sequence ID" value="NZ_RRUE01000002.1"/>
</dbReference>
<dbReference type="Pfam" id="PF04321">
    <property type="entry name" value="RmlD_sub_bind"/>
    <property type="match status" value="1"/>
</dbReference>
<comment type="pathway">
    <text evidence="1 6">Carbohydrate biosynthesis; dTDP-L-rhamnose biosynthesis.</text>
</comment>
<evidence type="ECO:0000256" key="3">
    <source>
        <dbReference type="ARBA" id="ARBA00012929"/>
    </source>
</evidence>
<keyword evidence="6 8" id="KW-0560">Oxidoreductase</keyword>
<accession>A0A3R8LMD6</accession>
<dbReference type="Gene3D" id="3.90.25.10">
    <property type="entry name" value="UDP-galactose 4-epimerase, domain 1"/>
    <property type="match status" value="1"/>
</dbReference>
<evidence type="ECO:0000259" key="7">
    <source>
        <dbReference type="Pfam" id="PF04321"/>
    </source>
</evidence>
<evidence type="ECO:0000256" key="2">
    <source>
        <dbReference type="ARBA" id="ARBA00010944"/>
    </source>
</evidence>
<gene>
    <name evidence="8" type="primary">rfbD</name>
    <name evidence="8" type="ORF">EHV23_13520</name>
</gene>
<comment type="function">
    <text evidence="6">Catalyzes the reduction of dTDP-6-deoxy-L-lyxo-4-hexulose to yield dTDP-L-rhamnose.</text>
</comment>
<evidence type="ECO:0000256" key="4">
    <source>
        <dbReference type="ARBA" id="ARBA00017099"/>
    </source>
</evidence>
<dbReference type="InterPro" id="IPR029903">
    <property type="entry name" value="RmlD-like-bd"/>
</dbReference>
<dbReference type="GO" id="GO:0008831">
    <property type="term" value="F:dTDP-4-dehydrorhamnose reductase activity"/>
    <property type="evidence" value="ECO:0007669"/>
    <property type="project" value="UniProtKB-EC"/>
</dbReference>
<dbReference type="Proteomes" id="UP000270261">
    <property type="component" value="Unassembled WGS sequence"/>
</dbReference>